<protein>
    <recommendedName>
        <fullName evidence="4">AsmA protein</fullName>
    </recommendedName>
</protein>
<gene>
    <name evidence="2" type="ORF">R9Z33_02965</name>
</gene>
<dbReference type="Proteomes" id="UP001305521">
    <property type="component" value="Chromosome"/>
</dbReference>
<evidence type="ECO:0000256" key="1">
    <source>
        <dbReference type="SAM" id="SignalP"/>
    </source>
</evidence>
<keyword evidence="1" id="KW-0732">Signal</keyword>
<evidence type="ECO:0000313" key="2">
    <source>
        <dbReference type="EMBL" id="WPB85842.1"/>
    </source>
</evidence>
<feature type="signal peptide" evidence="1">
    <location>
        <begin position="1"/>
        <end position="19"/>
    </location>
</feature>
<keyword evidence="3" id="KW-1185">Reference proteome</keyword>
<organism evidence="2 3">
    <name type="scientific">Sediminicoccus rosea</name>
    <dbReference type="NCBI Taxonomy" id="1225128"/>
    <lineage>
        <taxon>Bacteria</taxon>
        <taxon>Pseudomonadati</taxon>
        <taxon>Pseudomonadota</taxon>
        <taxon>Alphaproteobacteria</taxon>
        <taxon>Acetobacterales</taxon>
        <taxon>Roseomonadaceae</taxon>
        <taxon>Sediminicoccus</taxon>
    </lineage>
</organism>
<accession>A0ABZ0PKE8</accession>
<sequence>MRHLLLAALLCLSPGLARAQEPAAVTQLRRMLGPEVTLSFDRATATDVAGSAVLSGAVLRRAAETIRIGEARLEGLREDGVARLSLRGVTMEGGDLPLTLDRLDLEGVTVPRPAPGKTLMPSEVRVDLLRLEGWRSAGEVPVNIGSIAIENFGGGRTGQASVTAIEVRAGMGFADRLTIARVAYSGLDAAELLTASIEQRAPRWEAGRQSLEIEGVTLNQGGEALARLSGLTLRGEIAADRAHSGDVALRGLEVMPAPPHAEWMQRLGYSTIAAEARLRGAHDVARQVLELREFDIELRDVGELHLDFRADRVPEGMGVATAPNARLIGARLRYADLSLFRRWLATQAAQERISEAALRQRLIQQSAAALPGPALAEARAALARFLRGEATVLELASRPRAPLAFSLVTAKPQTSLEGWRDMFGLTLTAR</sequence>
<proteinExistence type="predicted"/>
<dbReference type="EMBL" id="CP137852">
    <property type="protein sequence ID" value="WPB85842.1"/>
    <property type="molecule type" value="Genomic_DNA"/>
</dbReference>
<name>A0ABZ0PKE8_9PROT</name>
<dbReference type="RefSeq" id="WP_318649819.1">
    <property type="nucleotide sequence ID" value="NZ_CP137852.1"/>
</dbReference>
<feature type="chain" id="PRO_5045230486" description="AsmA protein" evidence="1">
    <location>
        <begin position="20"/>
        <end position="430"/>
    </location>
</feature>
<evidence type="ECO:0000313" key="3">
    <source>
        <dbReference type="Proteomes" id="UP001305521"/>
    </source>
</evidence>
<reference evidence="2 3" key="1">
    <citation type="submission" date="2023-11" db="EMBL/GenBank/DDBJ databases">
        <title>Arctic aerobic anoxygenic photoheterotroph Sediminicoccus rosea KRV36 adapts its photosynthesis to long days of polar summer.</title>
        <authorList>
            <person name="Tomasch J."/>
            <person name="Kopejtka K."/>
            <person name="Bily T."/>
            <person name="Gardiner A.T."/>
            <person name="Gardian Z."/>
            <person name="Shivaramu S."/>
            <person name="Koblizek M."/>
            <person name="Engelhardt F."/>
            <person name="Kaftan D."/>
        </authorList>
    </citation>
    <scope>NUCLEOTIDE SEQUENCE [LARGE SCALE GENOMIC DNA]</scope>
    <source>
        <strain evidence="2 3">R-30</strain>
    </source>
</reference>
<evidence type="ECO:0008006" key="4">
    <source>
        <dbReference type="Google" id="ProtNLM"/>
    </source>
</evidence>